<keyword evidence="6 10" id="KW-1133">Transmembrane helix</keyword>
<accession>A0A1H9PPI3</accession>
<keyword evidence="7 10" id="KW-0472">Membrane</keyword>
<gene>
    <name evidence="12" type="ORF">SAMN05518684_101406</name>
</gene>
<dbReference type="NCBIfam" id="NF040999">
    <property type="entry name" value="pilin_ComGC"/>
    <property type="match status" value="1"/>
</dbReference>
<keyword evidence="3 10" id="KW-1003">Cell membrane</keyword>
<dbReference type="GO" id="GO:0005886">
    <property type="term" value="C:plasma membrane"/>
    <property type="evidence" value="ECO:0007669"/>
    <property type="project" value="UniProtKB-SubCell"/>
</dbReference>
<dbReference type="Gene3D" id="3.30.700.10">
    <property type="entry name" value="Glycoprotein, Type 4 Pilin"/>
    <property type="match status" value="1"/>
</dbReference>
<dbReference type="AlphaFoldDB" id="A0A1H9PPI3"/>
<keyword evidence="8 10" id="KW-0178">Competence</keyword>
<comment type="subcellular location">
    <subcellularLocation>
        <location evidence="1">Cell membrane</location>
        <topology evidence="1">Single-pass membrane protein</topology>
    </subcellularLocation>
    <subcellularLocation>
        <location evidence="2">Cell surface</location>
    </subcellularLocation>
</comment>
<evidence type="ECO:0000256" key="11">
    <source>
        <dbReference type="PIRSR" id="PIRSR029928-50"/>
    </source>
</evidence>
<evidence type="ECO:0000256" key="4">
    <source>
        <dbReference type="ARBA" id="ARBA00022481"/>
    </source>
</evidence>
<dbReference type="PANTHER" id="PTHR30093">
    <property type="entry name" value="GENERAL SECRETION PATHWAY PROTEIN G"/>
    <property type="match status" value="1"/>
</dbReference>
<dbReference type="InterPro" id="IPR045584">
    <property type="entry name" value="Pilin-like"/>
</dbReference>
<dbReference type="InterPro" id="IPR012902">
    <property type="entry name" value="N_methyl_site"/>
</dbReference>
<comment type="function">
    <text evidence="10">Required for transformation and DNA binding.</text>
</comment>
<evidence type="ECO:0000256" key="5">
    <source>
        <dbReference type="ARBA" id="ARBA00022692"/>
    </source>
</evidence>
<dbReference type="PANTHER" id="PTHR30093:SF2">
    <property type="entry name" value="TYPE II SECRETION SYSTEM PROTEIN H"/>
    <property type="match status" value="1"/>
</dbReference>
<evidence type="ECO:0000256" key="10">
    <source>
        <dbReference type="PIRNR" id="PIRNR029928"/>
    </source>
</evidence>
<protein>
    <recommendedName>
        <fullName evidence="10">ComG operon protein 3</fullName>
    </recommendedName>
</protein>
<keyword evidence="10" id="KW-0813">Transport</keyword>
<keyword evidence="5 10" id="KW-0812">Transmembrane</keyword>
<dbReference type="PIRSF" id="PIRSF029928">
    <property type="entry name" value="Late_competence_ComGC"/>
    <property type="match status" value="1"/>
</dbReference>
<proteinExistence type="inferred from homology"/>
<evidence type="ECO:0000313" key="12">
    <source>
        <dbReference type="EMBL" id="SER49980.1"/>
    </source>
</evidence>
<keyword evidence="13" id="KW-1185">Reference proteome</keyword>
<dbReference type="Proteomes" id="UP000198571">
    <property type="component" value="Unassembled WGS sequence"/>
</dbReference>
<evidence type="ECO:0000256" key="1">
    <source>
        <dbReference type="ARBA" id="ARBA00004162"/>
    </source>
</evidence>
<evidence type="ECO:0000256" key="3">
    <source>
        <dbReference type="ARBA" id="ARBA00022475"/>
    </source>
</evidence>
<organism evidence="12 13">
    <name type="scientific">Salipaludibacillus aurantiacus</name>
    <dbReference type="NCBI Taxonomy" id="1601833"/>
    <lineage>
        <taxon>Bacteria</taxon>
        <taxon>Bacillati</taxon>
        <taxon>Bacillota</taxon>
        <taxon>Bacilli</taxon>
        <taxon>Bacillales</taxon>
        <taxon>Bacillaceae</taxon>
    </lineage>
</organism>
<evidence type="ECO:0000256" key="2">
    <source>
        <dbReference type="ARBA" id="ARBA00004241"/>
    </source>
</evidence>
<dbReference type="STRING" id="1601833.SAMN05518684_101406"/>
<feature type="propeptide" id="PRO_5035537925" evidence="11">
    <location>
        <begin position="1"/>
        <end position="13"/>
    </location>
</feature>
<reference evidence="13" key="1">
    <citation type="submission" date="2016-10" db="EMBL/GenBank/DDBJ databases">
        <authorList>
            <person name="Varghese N."/>
            <person name="Submissions S."/>
        </authorList>
    </citation>
    <scope>NUCLEOTIDE SEQUENCE [LARGE SCALE GENOMIC DNA]</scope>
    <source>
        <strain evidence="13">S9</strain>
    </source>
</reference>
<comment type="similarity">
    <text evidence="9 10">Belongs to the ComGC family.</text>
</comment>
<dbReference type="SUPFAM" id="SSF54523">
    <property type="entry name" value="Pili subunits"/>
    <property type="match status" value="1"/>
</dbReference>
<dbReference type="Pfam" id="PF07963">
    <property type="entry name" value="N_methyl"/>
    <property type="match status" value="1"/>
</dbReference>
<evidence type="ECO:0000313" key="13">
    <source>
        <dbReference type="Proteomes" id="UP000198571"/>
    </source>
</evidence>
<feature type="modified residue" description="N-methylphenylalanine" evidence="11">
    <location>
        <position position="14"/>
    </location>
</feature>
<feature type="chain" id="PRO_5035537926" description="ComG operon protein 3" evidence="11">
    <location>
        <begin position="14"/>
        <end position="105"/>
    </location>
</feature>
<evidence type="ECO:0000256" key="6">
    <source>
        <dbReference type="ARBA" id="ARBA00022989"/>
    </source>
</evidence>
<evidence type="ECO:0000256" key="7">
    <source>
        <dbReference type="ARBA" id="ARBA00023136"/>
    </source>
</evidence>
<dbReference type="InterPro" id="IPR016940">
    <property type="entry name" value="ComGC"/>
</dbReference>
<dbReference type="GO" id="GO:0030420">
    <property type="term" value="P:establishment of competence for transformation"/>
    <property type="evidence" value="ECO:0007669"/>
    <property type="project" value="UniProtKB-UniRule"/>
</dbReference>
<dbReference type="OrthoDB" id="1798043at2"/>
<dbReference type="RefSeq" id="WP_093047320.1">
    <property type="nucleotide sequence ID" value="NZ_FOGT01000001.1"/>
</dbReference>
<evidence type="ECO:0000256" key="9">
    <source>
        <dbReference type="ARBA" id="ARBA00043982"/>
    </source>
</evidence>
<evidence type="ECO:0000256" key="8">
    <source>
        <dbReference type="ARBA" id="ARBA00023287"/>
    </source>
</evidence>
<dbReference type="NCBIfam" id="TIGR02532">
    <property type="entry name" value="IV_pilin_GFxxxE"/>
    <property type="match status" value="1"/>
</dbReference>
<dbReference type="PROSITE" id="PS00409">
    <property type="entry name" value="PROKAR_NTER_METHYL"/>
    <property type="match status" value="1"/>
</dbReference>
<keyword evidence="4 11" id="KW-0488">Methylation</keyword>
<comment type="subunit">
    <text evidence="10">Homodimer.</text>
</comment>
<name>A0A1H9PPI3_9BACI</name>
<dbReference type="GO" id="GO:0009986">
    <property type="term" value="C:cell surface"/>
    <property type="evidence" value="ECO:0007669"/>
    <property type="project" value="UniProtKB-SubCell"/>
</dbReference>
<dbReference type="EMBL" id="FOGT01000001">
    <property type="protein sequence ID" value="SER49980.1"/>
    <property type="molecule type" value="Genomic_DNA"/>
</dbReference>
<sequence>MNKFKKLLKGKSGFTLIEMMIVLVIISILLLIVVPNLTKNQEVASDKGCEATIEMIKTQVIAYQVEHNKLPATIDDLKGEYVESTVCPDGSELRLSGDKVLRVTP</sequence>
<feature type="transmembrane region" description="Helical" evidence="10">
    <location>
        <begin position="12"/>
        <end position="34"/>
    </location>
</feature>